<feature type="domain" description="GGDEF" evidence="5">
    <location>
        <begin position="475"/>
        <end position="608"/>
    </location>
</feature>
<dbReference type="FunFam" id="3.30.70.270:FF:000001">
    <property type="entry name" value="Diguanylate cyclase domain protein"/>
    <property type="match status" value="1"/>
</dbReference>
<dbReference type="SMART" id="SM00091">
    <property type="entry name" value="PAS"/>
    <property type="match status" value="1"/>
</dbReference>
<dbReference type="NCBIfam" id="TIGR00254">
    <property type="entry name" value="GGDEF"/>
    <property type="match status" value="1"/>
</dbReference>
<reference evidence="6 7" key="1">
    <citation type="submission" date="2019-11" db="EMBL/GenBank/DDBJ databases">
        <title>Venatorbacter sp. nov. a predator of Campylobacter and other Gram-negative bacteria.</title>
        <authorList>
            <person name="Saeedi A."/>
            <person name="Cummings N.J."/>
            <person name="Connerton I.F."/>
            <person name="Connerton P.L."/>
        </authorList>
    </citation>
    <scope>NUCLEOTIDE SEQUENCE [LARGE SCALE GENOMIC DNA]</scope>
    <source>
        <strain evidence="6">XL5</strain>
    </source>
</reference>
<dbReference type="InterPro" id="IPR052163">
    <property type="entry name" value="DGC-Regulatory_Protein"/>
</dbReference>
<keyword evidence="2" id="KW-1133">Transmembrane helix</keyword>
<name>A0A9X7YQ23_9GAMM</name>
<protein>
    <submittedName>
        <fullName evidence="6">Diguanylate cyclase</fullName>
    </submittedName>
</protein>
<dbReference type="InterPro" id="IPR043128">
    <property type="entry name" value="Rev_trsase/Diguanyl_cyclase"/>
</dbReference>
<dbReference type="InterPro" id="IPR000160">
    <property type="entry name" value="GGDEF_dom"/>
</dbReference>
<dbReference type="RefSeq" id="WP_228345455.1">
    <property type="nucleotide sequence ID" value="NZ_CP046056.1"/>
</dbReference>
<dbReference type="CDD" id="cd01949">
    <property type="entry name" value="GGDEF"/>
    <property type="match status" value="1"/>
</dbReference>
<feature type="transmembrane region" description="Helical" evidence="2">
    <location>
        <begin position="275"/>
        <end position="297"/>
    </location>
</feature>
<dbReference type="Gene3D" id="3.30.450.20">
    <property type="entry name" value="PAS domain"/>
    <property type="match status" value="1"/>
</dbReference>
<dbReference type="PROSITE" id="PS50112">
    <property type="entry name" value="PAS"/>
    <property type="match status" value="1"/>
</dbReference>
<dbReference type="PANTHER" id="PTHR46663:SF3">
    <property type="entry name" value="SLL0267 PROTEIN"/>
    <property type="match status" value="1"/>
</dbReference>
<organism evidence="6 7">
    <name type="scientific">Venatoribacter cucullus</name>
    <dbReference type="NCBI Taxonomy" id="2661630"/>
    <lineage>
        <taxon>Bacteria</taxon>
        <taxon>Pseudomonadati</taxon>
        <taxon>Pseudomonadota</taxon>
        <taxon>Gammaproteobacteria</taxon>
        <taxon>Oceanospirillales</taxon>
        <taxon>Oceanospirillaceae</taxon>
        <taxon>Venatoribacter</taxon>
    </lineage>
</organism>
<dbReference type="NCBIfam" id="TIGR00229">
    <property type="entry name" value="sensory_box"/>
    <property type="match status" value="1"/>
</dbReference>
<dbReference type="Pfam" id="PF13426">
    <property type="entry name" value="PAS_9"/>
    <property type="match status" value="1"/>
</dbReference>
<dbReference type="GO" id="GO:0003824">
    <property type="term" value="F:catalytic activity"/>
    <property type="evidence" value="ECO:0007669"/>
    <property type="project" value="UniProtKB-ARBA"/>
</dbReference>
<dbReference type="PANTHER" id="PTHR46663">
    <property type="entry name" value="DIGUANYLATE CYCLASE DGCT-RELATED"/>
    <property type="match status" value="1"/>
</dbReference>
<dbReference type="InterPro" id="IPR000700">
    <property type="entry name" value="PAS-assoc_C"/>
</dbReference>
<evidence type="ECO:0000313" key="6">
    <source>
        <dbReference type="EMBL" id="QQD25381.1"/>
    </source>
</evidence>
<dbReference type="CDD" id="cd00130">
    <property type="entry name" value="PAS"/>
    <property type="match status" value="1"/>
</dbReference>
<evidence type="ECO:0000313" key="7">
    <source>
        <dbReference type="Proteomes" id="UP000596074"/>
    </source>
</evidence>
<dbReference type="SMART" id="SM00267">
    <property type="entry name" value="GGDEF"/>
    <property type="match status" value="1"/>
</dbReference>
<dbReference type="InterPro" id="IPR035965">
    <property type="entry name" value="PAS-like_dom_sf"/>
</dbReference>
<feature type="domain" description="PAS" evidence="3">
    <location>
        <begin position="314"/>
        <end position="388"/>
    </location>
</feature>
<keyword evidence="2" id="KW-0812">Transmembrane</keyword>
<feature type="domain" description="PAC" evidence="4">
    <location>
        <begin position="391"/>
        <end position="443"/>
    </location>
</feature>
<evidence type="ECO:0000256" key="2">
    <source>
        <dbReference type="SAM" id="Phobius"/>
    </source>
</evidence>
<dbReference type="AlphaFoldDB" id="A0A9X7YQ23"/>
<dbReference type="SUPFAM" id="SSF55785">
    <property type="entry name" value="PYP-like sensor domain (PAS domain)"/>
    <property type="match status" value="1"/>
</dbReference>
<dbReference type="InterPro" id="IPR000014">
    <property type="entry name" value="PAS"/>
</dbReference>
<sequence length="611" mass="68033">MSADNFSRSGRQLHKMQLRVLLMAASGILITALLAGLSTVWPFYRAAHQNIANLTQISVEAQAQALHNQLGRYQDMAQQFTSRTEIRRRLSAYAEGKTDLPTLQAYTLPRLQDAMRQAPAALGLIRFGPNGEEIVRLGTVPDQFQRNTDHPSDYPYQLHYLPDGTVLVQSCAPILNDSGIPIGMDVVFFDARLLLNLFDDNGWLNSAGIQLQDTQGLHEIFRQNGVFSIRPLATVPATDHQEHFLLFSAPLNNGTWQLTLNLPDTYFKDQITGLLLWPTLVIFSLAVGGALLVALGMRPLLQRLSRQSLQLRESEQYLRQAASVFRFAREAILITDPDFNIIETNPAFTDVTGHSAVRLKGQSLRTLLVEREELDKKIGKVQEELTSTGSWEGEVHYQRADGRNMVALQTISAVHHNDGKLVRYIHIFNDITEKQQAAEVIQHLALHDELTGLPNRVCLEQYLGRILAERDAASPMLAILFLDLDRFKEVNDTLGHQAGDELLKIVTSRLQASVRADDLLARLGGDEFILVLNPVHEADNAARVAAHIVQALAEPFHIHNTNTRIGVSIGIALCPHHGSTIDSLINAADSAMYQAKQGGRNTWRFAPRHVS</sequence>
<dbReference type="SUPFAM" id="SSF55073">
    <property type="entry name" value="Nucleotide cyclase"/>
    <property type="match status" value="1"/>
</dbReference>
<dbReference type="Proteomes" id="UP000596074">
    <property type="component" value="Chromosome"/>
</dbReference>
<comment type="cofactor">
    <cofactor evidence="1">
        <name>Mg(2+)</name>
        <dbReference type="ChEBI" id="CHEBI:18420"/>
    </cofactor>
</comment>
<dbReference type="EMBL" id="CP046056">
    <property type="protein sequence ID" value="QQD25381.1"/>
    <property type="molecule type" value="Genomic_DNA"/>
</dbReference>
<accession>A0A9X7YQ23</accession>
<dbReference type="KEGG" id="vcw:GJQ55_13235"/>
<keyword evidence="7" id="KW-1185">Reference proteome</keyword>
<proteinExistence type="predicted"/>
<feature type="transmembrane region" description="Helical" evidence="2">
    <location>
        <begin position="20"/>
        <end position="44"/>
    </location>
</feature>
<evidence type="ECO:0000259" key="3">
    <source>
        <dbReference type="PROSITE" id="PS50112"/>
    </source>
</evidence>
<dbReference type="Pfam" id="PF00990">
    <property type="entry name" value="GGDEF"/>
    <property type="match status" value="1"/>
</dbReference>
<evidence type="ECO:0000256" key="1">
    <source>
        <dbReference type="ARBA" id="ARBA00001946"/>
    </source>
</evidence>
<dbReference type="InterPro" id="IPR029787">
    <property type="entry name" value="Nucleotide_cyclase"/>
</dbReference>
<dbReference type="Gene3D" id="3.30.70.270">
    <property type="match status" value="1"/>
</dbReference>
<gene>
    <name evidence="6" type="ORF">GJQ55_13235</name>
</gene>
<keyword evidence="2" id="KW-0472">Membrane</keyword>
<evidence type="ECO:0000259" key="5">
    <source>
        <dbReference type="PROSITE" id="PS50887"/>
    </source>
</evidence>
<dbReference type="PROSITE" id="PS50113">
    <property type="entry name" value="PAC"/>
    <property type="match status" value="1"/>
</dbReference>
<evidence type="ECO:0000259" key="4">
    <source>
        <dbReference type="PROSITE" id="PS50113"/>
    </source>
</evidence>
<dbReference type="PROSITE" id="PS50887">
    <property type="entry name" value="GGDEF"/>
    <property type="match status" value="1"/>
</dbReference>